<dbReference type="InterPro" id="IPR000131">
    <property type="entry name" value="ATP_synth_F1_gsu"/>
</dbReference>
<dbReference type="RefSeq" id="WP_344449169.1">
    <property type="nucleotide sequence ID" value="NZ_BAAATZ010000004.1"/>
</dbReference>
<gene>
    <name evidence="10" type="primary">atpG</name>
    <name evidence="11" type="ORF">GCM10010439_12010</name>
</gene>
<evidence type="ECO:0000256" key="9">
    <source>
        <dbReference type="ARBA" id="ARBA00023310"/>
    </source>
</evidence>
<reference evidence="12" key="1">
    <citation type="journal article" date="2019" name="Int. J. Syst. Evol. Microbiol.">
        <title>The Global Catalogue of Microorganisms (GCM) 10K type strain sequencing project: providing services to taxonomists for standard genome sequencing and annotation.</title>
        <authorList>
            <consortium name="The Broad Institute Genomics Platform"/>
            <consortium name="The Broad Institute Genome Sequencing Center for Infectious Disease"/>
            <person name="Wu L."/>
            <person name="Ma J."/>
        </authorList>
    </citation>
    <scope>NUCLEOTIDE SEQUENCE [LARGE SCALE GENOMIC DNA]</scope>
    <source>
        <strain evidence="12">JCM 8201</strain>
    </source>
</reference>
<keyword evidence="7 10" id="KW-0472">Membrane</keyword>
<evidence type="ECO:0000256" key="7">
    <source>
        <dbReference type="ARBA" id="ARBA00023136"/>
    </source>
</evidence>
<evidence type="ECO:0000256" key="1">
    <source>
        <dbReference type="ARBA" id="ARBA00003456"/>
    </source>
</evidence>
<dbReference type="Gene3D" id="1.10.287.80">
    <property type="entry name" value="ATP synthase, gamma subunit, helix hairpin domain"/>
    <property type="match status" value="2"/>
</dbReference>
<keyword evidence="12" id="KW-1185">Reference proteome</keyword>
<comment type="similarity">
    <text evidence="3 10">Belongs to the ATPase gamma chain family.</text>
</comment>
<dbReference type="Gene3D" id="3.40.1380.10">
    <property type="match status" value="1"/>
</dbReference>
<sequence length="304" mass="33306">MGAQLRLLRRKIKSAQSTAKITRAQELIATSRISKAQERVAASKPYAEKITRALSALVSHRSGVDHPLLREQPEDKRSAVLIVTSDRGFCGGYNANVIREAESLMALLREQGREPVPYVVGNKGLTWYRFRGRDIGGEWSGFSDRPDFASAERIGRKLVEDFLKTDAEGGVGEIHVVYTEFVSMLTQEAQVKRLLPLQIEEVEDSGKAGGPLPSYDFEPTASQTLDLLLPNYIESRIFNMLLQGAASELAARRRAMKSATDNANDLIGLYSRQANQARQAEITQEISEIVGGANALADAGAGSE</sequence>
<organism evidence="11 12">
    <name type="scientific">Actinocorallia aurantiaca</name>
    <dbReference type="NCBI Taxonomy" id="46204"/>
    <lineage>
        <taxon>Bacteria</taxon>
        <taxon>Bacillati</taxon>
        <taxon>Actinomycetota</taxon>
        <taxon>Actinomycetes</taxon>
        <taxon>Streptosporangiales</taxon>
        <taxon>Thermomonosporaceae</taxon>
        <taxon>Actinocorallia</taxon>
    </lineage>
</organism>
<dbReference type="PRINTS" id="PR00126">
    <property type="entry name" value="ATPASEGAMMA"/>
</dbReference>
<comment type="subunit">
    <text evidence="10">F-type ATPases have 2 components, CF(1) - the catalytic core - and CF(0) - the membrane proton channel. CF(1) has five subunits: alpha(3), beta(3), gamma(1), delta(1), epsilon(1). CF(0) has three main subunits: a, b and c.</text>
</comment>
<protein>
    <recommendedName>
        <fullName evidence="10">ATP synthase gamma chain</fullName>
    </recommendedName>
    <alternativeName>
        <fullName evidence="10">ATP synthase F1 sector gamma subunit</fullName>
    </alternativeName>
    <alternativeName>
        <fullName evidence="10">F-ATPase gamma subunit</fullName>
    </alternativeName>
</protein>
<dbReference type="EMBL" id="BAAATZ010000004">
    <property type="protein sequence ID" value="GAA2721541.1"/>
    <property type="molecule type" value="Genomic_DNA"/>
</dbReference>
<dbReference type="PANTHER" id="PTHR11693">
    <property type="entry name" value="ATP SYNTHASE GAMMA CHAIN"/>
    <property type="match status" value="1"/>
</dbReference>
<proteinExistence type="inferred from homology"/>
<keyword evidence="9 10" id="KW-0066">ATP synthesis</keyword>
<dbReference type="SUPFAM" id="SSF52943">
    <property type="entry name" value="ATP synthase (F1-ATPase), gamma subunit"/>
    <property type="match status" value="1"/>
</dbReference>
<comment type="function">
    <text evidence="1 10">Produces ATP from ADP in the presence of a proton gradient across the membrane. The gamma chain is believed to be important in regulating ATPase activity and the flow of protons through the CF(0) complex.</text>
</comment>
<keyword evidence="4 10" id="KW-0813">Transport</keyword>
<dbReference type="HAMAP" id="MF_00815">
    <property type="entry name" value="ATP_synth_gamma_bact"/>
    <property type="match status" value="1"/>
</dbReference>
<dbReference type="InterPro" id="IPR023632">
    <property type="entry name" value="ATP_synth_F1_gsu_CS"/>
</dbReference>
<dbReference type="NCBIfam" id="TIGR01146">
    <property type="entry name" value="ATPsyn_F1gamma"/>
    <property type="match status" value="1"/>
</dbReference>
<evidence type="ECO:0000313" key="11">
    <source>
        <dbReference type="EMBL" id="GAA2721541.1"/>
    </source>
</evidence>
<evidence type="ECO:0000256" key="10">
    <source>
        <dbReference type="HAMAP-Rule" id="MF_00815"/>
    </source>
</evidence>
<evidence type="ECO:0000256" key="2">
    <source>
        <dbReference type="ARBA" id="ARBA00004170"/>
    </source>
</evidence>
<keyword evidence="6 10" id="KW-0406">Ion transport</keyword>
<dbReference type="CDD" id="cd12151">
    <property type="entry name" value="F1-ATPase_gamma"/>
    <property type="match status" value="1"/>
</dbReference>
<dbReference type="Pfam" id="PF00231">
    <property type="entry name" value="ATP-synt"/>
    <property type="match status" value="1"/>
</dbReference>
<evidence type="ECO:0000256" key="4">
    <source>
        <dbReference type="ARBA" id="ARBA00022448"/>
    </source>
</evidence>
<comment type="caution">
    <text evidence="11">The sequence shown here is derived from an EMBL/GenBank/DDBJ whole genome shotgun (WGS) entry which is preliminary data.</text>
</comment>
<evidence type="ECO:0000313" key="12">
    <source>
        <dbReference type="Proteomes" id="UP001501842"/>
    </source>
</evidence>
<accession>A0ABP6GF90</accession>
<evidence type="ECO:0000256" key="8">
    <source>
        <dbReference type="ARBA" id="ARBA00023196"/>
    </source>
</evidence>
<evidence type="ECO:0000256" key="5">
    <source>
        <dbReference type="ARBA" id="ARBA00022781"/>
    </source>
</evidence>
<keyword evidence="8 10" id="KW-0139">CF(1)</keyword>
<keyword evidence="5 10" id="KW-0375">Hydrogen ion transport</keyword>
<comment type="subcellular location">
    <subcellularLocation>
        <location evidence="10">Cell membrane</location>
        <topology evidence="10">Peripheral membrane protein</topology>
    </subcellularLocation>
    <subcellularLocation>
        <location evidence="2">Membrane</location>
        <topology evidence="2">Peripheral membrane protein</topology>
    </subcellularLocation>
</comment>
<dbReference type="Proteomes" id="UP001501842">
    <property type="component" value="Unassembled WGS sequence"/>
</dbReference>
<evidence type="ECO:0000256" key="3">
    <source>
        <dbReference type="ARBA" id="ARBA00007681"/>
    </source>
</evidence>
<name>A0ABP6GF90_9ACTN</name>
<dbReference type="PANTHER" id="PTHR11693:SF22">
    <property type="entry name" value="ATP SYNTHASE SUBUNIT GAMMA, MITOCHONDRIAL"/>
    <property type="match status" value="1"/>
</dbReference>
<dbReference type="NCBIfam" id="NF004145">
    <property type="entry name" value="PRK05621.1-2"/>
    <property type="match status" value="1"/>
</dbReference>
<keyword evidence="10" id="KW-1003">Cell membrane</keyword>
<dbReference type="PROSITE" id="PS00153">
    <property type="entry name" value="ATPASE_GAMMA"/>
    <property type="match status" value="1"/>
</dbReference>
<evidence type="ECO:0000256" key="6">
    <source>
        <dbReference type="ARBA" id="ARBA00023065"/>
    </source>
</evidence>
<dbReference type="InterPro" id="IPR035968">
    <property type="entry name" value="ATP_synth_F1_ATPase_gsu"/>
</dbReference>